<evidence type="ECO:0000313" key="1">
    <source>
        <dbReference type="EMBL" id="AAA26292.1"/>
    </source>
</evidence>
<reference evidence="1" key="1">
    <citation type="journal article" date="1991" name="J. Bacteriol.">
        <title>The product of the Rhizobium meliloti ilvC gene is required for isoleucine and valine synthesis and nodulation of alfalfa.</title>
        <authorList>
            <person name="Aguilar O.M."/>
            <person name="Grasso D.H."/>
        </authorList>
    </citation>
    <scope>NUCLEOTIDE SEQUENCE</scope>
    <source>
        <strain evidence="1">1021</strain>
    </source>
</reference>
<proteinExistence type="predicted"/>
<dbReference type="EMBL" id="M74076">
    <property type="protein sequence ID" value="AAA26292.1"/>
    <property type="molecule type" value="Genomic_DNA"/>
</dbReference>
<dbReference type="AlphaFoldDB" id="Q52954"/>
<accession>Q52954</accession>
<protein>
    <submittedName>
        <fullName evidence="1">Uncharacterized protein</fullName>
    </submittedName>
</protein>
<organism evidence="1">
    <name type="scientific">Rhizobium meliloti</name>
    <name type="common">Ensifer meliloti</name>
    <name type="synonym">Sinorhizobium meliloti</name>
    <dbReference type="NCBI Taxonomy" id="382"/>
    <lineage>
        <taxon>Bacteria</taxon>
        <taxon>Pseudomonadati</taxon>
        <taxon>Pseudomonadota</taxon>
        <taxon>Alphaproteobacteria</taxon>
        <taxon>Hyphomicrobiales</taxon>
        <taxon>Rhizobiaceae</taxon>
        <taxon>Sinorhizobium/Ensifer group</taxon>
        <taxon>Sinorhizobium</taxon>
    </lineage>
</organism>
<sequence length="188" mass="20886">MPVRDDEAVKCAIGLIGVVESEETGLAARFEQRSRPASDLPAAALLQHVAELRAFPARLSDRQPVERQRHVACQHVEKVLRESDEMHPQAAPVQLCGGDVERANLARLKGDHGRKEPFTIAEPLVETLLGAVRRARHTRRRQRLFAPVDKQRNACSSTAPWRSVRPFAAPASLIAPTFCTRCRLIYGS</sequence>
<name>Q52954_RHIML</name>